<dbReference type="OrthoDB" id="127333at2"/>
<keyword evidence="2" id="KW-1185">Reference proteome</keyword>
<evidence type="ECO:0000313" key="1">
    <source>
        <dbReference type="EMBL" id="QEG35594.1"/>
    </source>
</evidence>
<dbReference type="RefSeq" id="WP_148074094.1">
    <property type="nucleotide sequence ID" value="NZ_CP042913.1"/>
</dbReference>
<sequence>MFEINRQEVPSTSRRKFMEQTARQLLGVSFLPLMATQAQGASSRSKGTAKQVIYLFMDGAMSQLDTFDPKPGSEVQGETKTIDTNVAGVKFGQNLPELAKMMDQLVLIRSLSTQTGDHDGGKYLMRTGYKAIASTRHPSLGPWIQKLAGKGNEILPGSVVIGGGSGHPAAGYLGAQYAPVPISDARRGVENSKPPKYLTAERFDNRMRLTERFDRAFENKYRTAQVSGYADLYREAISLMRSDELAVFDVNQEPEKVRKAYGEDGFGLGCLLARRLVEHGVRFVEVNLGGWDMHTNLFSSMAGRAQVLDKAVATLLADLKSKGLLDQTLVVVGTEFGRTPTINQNAGRDHHPGAYSCVLAGGGVIGGTVYGETDKEARTVEKDPVSVQDFNSTIAYALGLDPSEEIYSPDQRPFTLGHDGEPLMQLFG</sequence>
<dbReference type="SUPFAM" id="SSF53649">
    <property type="entry name" value="Alkaline phosphatase-like"/>
    <property type="match status" value="1"/>
</dbReference>
<gene>
    <name evidence="1" type="ORF">Pr1d_28960</name>
</gene>
<dbReference type="Gene3D" id="3.40.720.10">
    <property type="entry name" value="Alkaline Phosphatase, subunit A"/>
    <property type="match status" value="1"/>
</dbReference>
<dbReference type="InterPro" id="IPR010869">
    <property type="entry name" value="DUF1501"/>
</dbReference>
<name>A0A5B9Q990_9BACT</name>
<dbReference type="Proteomes" id="UP000323917">
    <property type="component" value="Chromosome"/>
</dbReference>
<accession>A0A5B9Q990</accession>
<reference evidence="1 2" key="1">
    <citation type="submission" date="2019-08" db="EMBL/GenBank/DDBJ databases">
        <title>Deep-cultivation of Planctomycetes and their phenomic and genomic characterization uncovers novel biology.</title>
        <authorList>
            <person name="Wiegand S."/>
            <person name="Jogler M."/>
            <person name="Boedeker C."/>
            <person name="Pinto D."/>
            <person name="Vollmers J."/>
            <person name="Rivas-Marin E."/>
            <person name="Kohn T."/>
            <person name="Peeters S.H."/>
            <person name="Heuer A."/>
            <person name="Rast P."/>
            <person name="Oberbeckmann S."/>
            <person name="Bunk B."/>
            <person name="Jeske O."/>
            <person name="Meyerdierks A."/>
            <person name="Storesund J.E."/>
            <person name="Kallscheuer N."/>
            <person name="Luecker S."/>
            <person name="Lage O.M."/>
            <person name="Pohl T."/>
            <person name="Merkel B.J."/>
            <person name="Hornburger P."/>
            <person name="Mueller R.-W."/>
            <person name="Bruemmer F."/>
            <person name="Labrenz M."/>
            <person name="Spormann A.M."/>
            <person name="Op den Camp H."/>
            <person name="Overmann J."/>
            <person name="Amann R."/>
            <person name="Jetten M.S.M."/>
            <person name="Mascher T."/>
            <person name="Medema M.H."/>
            <person name="Devos D.P."/>
            <person name="Kaster A.-K."/>
            <person name="Ovreas L."/>
            <person name="Rohde M."/>
            <person name="Galperin M.Y."/>
            <person name="Jogler C."/>
        </authorList>
    </citation>
    <scope>NUCLEOTIDE SEQUENCE [LARGE SCALE GENOMIC DNA]</scope>
    <source>
        <strain evidence="1 2">Pr1d</strain>
    </source>
</reference>
<evidence type="ECO:0000313" key="2">
    <source>
        <dbReference type="Proteomes" id="UP000323917"/>
    </source>
</evidence>
<dbReference type="KEGG" id="bgok:Pr1d_28960"/>
<evidence type="ECO:0008006" key="3">
    <source>
        <dbReference type="Google" id="ProtNLM"/>
    </source>
</evidence>
<dbReference type="InterPro" id="IPR017850">
    <property type="entry name" value="Alkaline_phosphatase_core_sf"/>
</dbReference>
<dbReference type="PANTHER" id="PTHR43737">
    <property type="entry name" value="BLL7424 PROTEIN"/>
    <property type="match status" value="1"/>
</dbReference>
<organism evidence="1 2">
    <name type="scientific">Bythopirellula goksoeyrii</name>
    <dbReference type="NCBI Taxonomy" id="1400387"/>
    <lineage>
        <taxon>Bacteria</taxon>
        <taxon>Pseudomonadati</taxon>
        <taxon>Planctomycetota</taxon>
        <taxon>Planctomycetia</taxon>
        <taxon>Pirellulales</taxon>
        <taxon>Lacipirellulaceae</taxon>
        <taxon>Bythopirellula</taxon>
    </lineage>
</organism>
<dbReference type="PANTHER" id="PTHR43737:SF1">
    <property type="entry name" value="DUF1501 DOMAIN-CONTAINING PROTEIN"/>
    <property type="match status" value="1"/>
</dbReference>
<dbReference type="EMBL" id="CP042913">
    <property type="protein sequence ID" value="QEG35594.1"/>
    <property type="molecule type" value="Genomic_DNA"/>
</dbReference>
<protein>
    <recommendedName>
        <fullName evidence="3">DUF1501 domain-containing protein</fullName>
    </recommendedName>
</protein>
<proteinExistence type="predicted"/>
<dbReference type="AlphaFoldDB" id="A0A5B9Q990"/>
<dbReference type="Pfam" id="PF07394">
    <property type="entry name" value="DUF1501"/>
    <property type="match status" value="1"/>
</dbReference>